<dbReference type="Gene3D" id="3.30.70.1820">
    <property type="entry name" value="L1 transposable element, RRM domain"/>
    <property type="match status" value="1"/>
</dbReference>
<evidence type="ECO:0000259" key="1">
    <source>
        <dbReference type="Pfam" id="PF25298"/>
    </source>
</evidence>
<organism evidence="2 3">
    <name type="scientific">Saccoglossus kowalevskii</name>
    <name type="common">Acorn worm</name>
    <dbReference type="NCBI Taxonomy" id="10224"/>
    <lineage>
        <taxon>Eukaryota</taxon>
        <taxon>Metazoa</taxon>
        <taxon>Hemichordata</taxon>
        <taxon>Enteropneusta</taxon>
        <taxon>Harrimaniidae</taxon>
        <taxon>Saccoglossus</taxon>
    </lineage>
</organism>
<name>A0ABM0MT26_SACKO</name>
<dbReference type="GeneID" id="102803782"/>
<feature type="domain" description="FP protein C-terminal" evidence="1">
    <location>
        <begin position="155"/>
        <end position="205"/>
    </location>
</feature>
<dbReference type="Proteomes" id="UP000694865">
    <property type="component" value="Unplaced"/>
</dbReference>
<reference evidence="3" key="1">
    <citation type="submission" date="2025-08" db="UniProtKB">
        <authorList>
            <consortium name="RefSeq"/>
        </authorList>
    </citation>
    <scope>IDENTIFICATION</scope>
    <source>
        <tissue evidence="3">Testes</tissue>
    </source>
</reference>
<proteinExistence type="predicted"/>
<dbReference type="Pfam" id="PF25298">
    <property type="entry name" value="Baculo_FP_2nd"/>
    <property type="match status" value="1"/>
</dbReference>
<gene>
    <name evidence="3" type="primary">LOC102803782</name>
</gene>
<evidence type="ECO:0000313" key="2">
    <source>
        <dbReference type="Proteomes" id="UP000694865"/>
    </source>
</evidence>
<sequence>MQFINALFEENRKKLEEVQAANQLLVEENRVLKYRVSDLECNHNELDQYIRRENLVISGVPQTESENTDAIALKIAQIADKNITMSDIDVSHRIGKRKPSVGQRYNPPSQIIVRFTSRRARDAVYKARKNLSTVKTSSLGYEVTNDIYINENLTPIGKALFTKVNIKRKQCGWKFLWTHYGKILTKKDENSPVVYIPNEDSLCKIC</sequence>
<dbReference type="RefSeq" id="XP_006823167.1">
    <property type="nucleotide sequence ID" value="XM_006823104.1"/>
</dbReference>
<keyword evidence="2" id="KW-1185">Reference proteome</keyword>
<protein>
    <submittedName>
        <fullName evidence="3">Uncharacterized protein LOC102803782</fullName>
    </submittedName>
</protein>
<evidence type="ECO:0000313" key="3">
    <source>
        <dbReference type="RefSeq" id="XP_006823167.1"/>
    </source>
</evidence>
<accession>A0ABM0MT26</accession>
<dbReference type="InterPro" id="IPR057251">
    <property type="entry name" value="FP_C"/>
</dbReference>